<keyword evidence="2" id="KW-0813">Transport</keyword>
<dbReference type="OrthoDB" id="3472756at2759"/>
<organism evidence="5 6">
    <name type="scientific">Rhynchosporium agropyri</name>
    <dbReference type="NCBI Taxonomy" id="914238"/>
    <lineage>
        <taxon>Eukaryota</taxon>
        <taxon>Fungi</taxon>
        <taxon>Dikarya</taxon>
        <taxon>Ascomycota</taxon>
        <taxon>Pezizomycotina</taxon>
        <taxon>Leotiomycetes</taxon>
        <taxon>Helotiales</taxon>
        <taxon>Ploettnerulaceae</taxon>
        <taxon>Rhynchosporium</taxon>
    </lineage>
</organism>
<evidence type="ECO:0000313" key="5">
    <source>
        <dbReference type="EMBL" id="CZT04555.1"/>
    </source>
</evidence>
<dbReference type="Gene3D" id="3.10.105.10">
    <property type="entry name" value="Dipeptide-binding Protein, Domain 3"/>
    <property type="match status" value="1"/>
</dbReference>
<dbReference type="GO" id="GO:0042597">
    <property type="term" value="C:periplasmic space"/>
    <property type="evidence" value="ECO:0007669"/>
    <property type="project" value="UniProtKB-ARBA"/>
</dbReference>
<dbReference type="InterPro" id="IPR039424">
    <property type="entry name" value="SBP_5"/>
</dbReference>
<evidence type="ECO:0000313" key="6">
    <source>
        <dbReference type="Proteomes" id="UP000178912"/>
    </source>
</evidence>
<dbReference type="SUPFAM" id="SSF53850">
    <property type="entry name" value="Periplasmic binding protein-like II"/>
    <property type="match status" value="1"/>
</dbReference>
<evidence type="ECO:0000256" key="3">
    <source>
        <dbReference type="ARBA" id="ARBA00022729"/>
    </source>
</evidence>
<dbReference type="Proteomes" id="UP000178912">
    <property type="component" value="Unassembled WGS sequence"/>
</dbReference>
<dbReference type="PANTHER" id="PTHR30290">
    <property type="entry name" value="PERIPLASMIC BINDING COMPONENT OF ABC TRANSPORTER"/>
    <property type="match status" value="1"/>
</dbReference>
<dbReference type="GO" id="GO:0043190">
    <property type="term" value="C:ATP-binding cassette (ABC) transporter complex"/>
    <property type="evidence" value="ECO:0007669"/>
    <property type="project" value="InterPro"/>
</dbReference>
<reference evidence="6" key="1">
    <citation type="submission" date="2016-03" db="EMBL/GenBank/DDBJ databases">
        <authorList>
            <person name="Guldener U."/>
        </authorList>
    </citation>
    <scope>NUCLEOTIDE SEQUENCE [LARGE SCALE GENOMIC DNA]</scope>
    <source>
        <strain evidence="6">04CH-RAC-A.6.1</strain>
    </source>
</reference>
<dbReference type="EMBL" id="FJUX01000069">
    <property type="protein sequence ID" value="CZT04555.1"/>
    <property type="molecule type" value="Genomic_DNA"/>
</dbReference>
<keyword evidence="6" id="KW-1185">Reference proteome</keyword>
<dbReference type="PANTHER" id="PTHR30290:SF9">
    <property type="entry name" value="OLIGOPEPTIDE-BINDING PROTEIN APPA"/>
    <property type="match status" value="1"/>
</dbReference>
<dbReference type="PIRSF" id="PIRSF002741">
    <property type="entry name" value="MppA"/>
    <property type="match status" value="1"/>
</dbReference>
<name>A0A1E1L241_9HELO</name>
<comment type="similarity">
    <text evidence="1">Belongs to the bacterial solute-binding protein 5 family.</text>
</comment>
<sequence>MGWKDDIVEKRWREWISLNHIQSADRPNYGTFPTSSKTAQNEFHLSLEKVDFRKPTQVTDDTSILTLKNLVFEPLLRWKPGGLVSPALFKSWEHSPDGRLWTFHVRDHARFHDGEECLASHIIDFIDAILGSRDTYGMKWSYQRYLADTKIAARDSRTIEIWNPEPIVAILDIFTEFYVCRLAPNDEPIQGTGPYRVVEFDREAGRAVIERIEVEVEPKHIGLINHPQRIIATAEPSAEKRLSQVLLGEVDASLNLERVGRALDFTPDVQWGKATNTLSIIFYLNCQRGVFVAPEARLAVNHAVDTEALAREVFHGLAVPATTIVSPDHLGSQDAGLSPIPYDPAKARQLLSGFSTTEKTIVVRTPTYMPERAEAITAFVVASLEAVGFVVEVQVEPDRASYARQVGLDKNIGDMALFDSSPHSTFRVLDDKISSMTKAVWWQGYQDEETDTLIKLASNAIEECDRQRAYAQCLKQLQHNPPWLYLVHPTEVFAARTGIQGLNVDCKGVLNIG</sequence>
<dbReference type="InterPro" id="IPR030678">
    <property type="entry name" value="Peptide/Ni-bd"/>
</dbReference>
<evidence type="ECO:0000256" key="2">
    <source>
        <dbReference type="ARBA" id="ARBA00022448"/>
    </source>
</evidence>
<protein>
    <recommendedName>
        <fullName evidence="4">Solute-binding protein family 5 domain-containing protein</fullName>
    </recommendedName>
</protein>
<proteinExistence type="inferred from homology"/>
<keyword evidence="3" id="KW-0732">Signal</keyword>
<dbReference type="GO" id="GO:1904680">
    <property type="term" value="F:peptide transmembrane transporter activity"/>
    <property type="evidence" value="ECO:0007669"/>
    <property type="project" value="TreeGrafter"/>
</dbReference>
<dbReference type="InterPro" id="IPR000914">
    <property type="entry name" value="SBP_5_dom"/>
</dbReference>
<dbReference type="AlphaFoldDB" id="A0A1E1L241"/>
<dbReference type="Gene3D" id="3.40.190.10">
    <property type="entry name" value="Periplasmic binding protein-like II"/>
    <property type="match status" value="1"/>
</dbReference>
<evidence type="ECO:0000259" key="4">
    <source>
        <dbReference type="Pfam" id="PF00496"/>
    </source>
</evidence>
<feature type="domain" description="Solute-binding protein family 5" evidence="4">
    <location>
        <begin position="84"/>
        <end position="409"/>
    </location>
</feature>
<evidence type="ECO:0000256" key="1">
    <source>
        <dbReference type="ARBA" id="ARBA00005695"/>
    </source>
</evidence>
<accession>A0A1E1L241</accession>
<gene>
    <name evidence="5" type="ORF">RAG0_10976</name>
</gene>
<dbReference type="Pfam" id="PF00496">
    <property type="entry name" value="SBP_bac_5"/>
    <property type="match status" value="1"/>
</dbReference>
<dbReference type="GO" id="GO:0015833">
    <property type="term" value="P:peptide transport"/>
    <property type="evidence" value="ECO:0007669"/>
    <property type="project" value="TreeGrafter"/>
</dbReference>
<dbReference type="Gene3D" id="3.90.76.10">
    <property type="entry name" value="Dipeptide-binding Protein, Domain 1"/>
    <property type="match status" value="1"/>
</dbReference>